<evidence type="ECO:0000256" key="1">
    <source>
        <dbReference type="ARBA" id="ARBA00010333"/>
    </source>
</evidence>
<reference evidence="3" key="1">
    <citation type="journal article" date="2019" name="Int. J. Syst. Evol. Microbiol.">
        <title>The Global Catalogue of Microorganisms (GCM) 10K type strain sequencing project: providing services to taxonomists for standard genome sequencing and annotation.</title>
        <authorList>
            <consortium name="The Broad Institute Genomics Platform"/>
            <consortium name="The Broad Institute Genome Sequencing Center for Infectious Disease"/>
            <person name="Wu L."/>
            <person name="Ma J."/>
        </authorList>
    </citation>
    <scope>NUCLEOTIDE SEQUENCE [LARGE SCALE GENOMIC DNA]</scope>
    <source>
        <strain evidence="3">NBRC 15640</strain>
    </source>
</reference>
<keyword evidence="3" id="KW-1185">Reference proteome</keyword>
<dbReference type="Proteomes" id="UP001156690">
    <property type="component" value="Unassembled WGS sequence"/>
</dbReference>
<comment type="caution">
    <text evidence="2">The sequence shown here is derived from an EMBL/GenBank/DDBJ whole genome shotgun (WGS) entry which is preliminary data.</text>
</comment>
<name>A0AAV5NYR0_9VIBR</name>
<proteinExistence type="inferred from homology"/>
<sequence length="221" mass="25274">MYWPPYTGENLAEQGASVAVARAAFAAMGHQLEVEFYPWNRAVSLAKNNERYAGYFPAYYFRTNKLLFSDTMGSGMLGFVEQKDDPIKWRALTDLVPYKIGVVNGYRNTIEFDDMVQSGQLSAVSVLTDKQNVLKVADARLDVAVIDENVLKFLKLHDENVSKVKDKVQMNKKPLVNKHLYIAFNRGEQGEKWLDIFNQGLTKIDVDKIMSTYMRLHFETD</sequence>
<comment type="similarity">
    <text evidence="1">Belongs to the bacterial solute-binding protein 3 family.</text>
</comment>
<dbReference type="AlphaFoldDB" id="A0AAV5NYR0"/>
<dbReference type="PANTHER" id="PTHR35936">
    <property type="entry name" value="MEMBRANE-BOUND LYTIC MUREIN TRANSGLYCOSYLASE F"/>
    <property type="match status" value="1"/>
</dbReference>
<gene>
    <name evidence="2" type="ORF">GCM10007932_49220</name>
</gene>
<dbReference type="Gene3D" id="3.40.190.10">
    <property type="entry name" value="Periplasmic binding protein-like II"/>
    <property type="match status" value="2"/>
</dbReference>
<evidence type="ECO:0000313" key="2">
    <source>
        <dbReference type="EMBL" id="GLQ75560.1"/>
    </source>
</evidence>
<accession>A0AAV5NYR0</accession>
<dbReference type="SUPFAM" id="SSF53850">
    <property type="entry name" value="Periplasmic binding protein-like II"/>
    <property type="match status" value="1"/>
</dbReference>
<dbReference type="PANTHER" id="PTHR35936:SF25">
    <property type="entry name" value="ABC TRANSPORTER SUBSTRATE-BINDING PROTEIN"/>
    <property type="match status" value="1"/>
</dbReference>
<protein>
    <submittedName>
        <fullName evidence="2">ABC transporter</fullName>
    </submittedName>
</protein>
<dbReference type="EMBL" id="BSNX01000074">
    <property type="protein sequence ID" value="GLQ75560.1"/>
    <property type="molecule type" value="Genomic_DNA"/>
</dbReference>
<evidence type="ECO:0000313" key="3">
    <source>
        <dbReference type="Proteomes" id="UP001156690"/>
    </source>
</evidence>
<organism evidence="2 3">
    <name type="scientific">Vibrio penaeicida</name>
    <dbReference type="NCBI Taxonomy" id="104609"/>
    <lineage>
        <taxon>Bacteria</taxon>
        <taxon>Pseudomonadati</taxon>
        <taxon>Pseudomonadota</taxon>
        <taxon>Gammaproteobacteria</taxon>
        <taxon>Vibrionales</taxon>
        <taxon>Vibrionaceae</taxon>
        <taxon>Vibrio</taxon>
    </lineage>
</organism>